<protein>
    <recommendedName>
        <fullName evidence="4">Secreted protein</fullName>
    </recommendedName>
</protein>
<proteinExistence type="predicted"/>
<reference evidence="2 3" key="1">
    <citation type="submission" date="2023-05" db="EMBL/GenBank/DDBJ databases">
        <title>Genome sequence of Pinibacter sp. MAH-24.</title>
        <authorList>
            <person name="Huq M.A."/>
        </authorList>
    </citation>
    <scope>NUCLEOTIDE SEQUENCE [LARGE SCALE GENOMIC DNA]</scope>
    <source>
        <strain evidence="2 3">MAH-24</strain>
    </source>
</reference>
<comment type="caution">
    <text evidence="2">The sequence shown here is derived from an EMBL/GenBank/DDBJ whole genome shotgun (WGS) entry which is preliminary data.</text>
</comment>
<gene>
    <name evidence="2" type="ORF">QJ048_07605</name>
</gene>
<evidence type="ECO:0000256" key="1">
    <source>
        <dbReference type="SAM" id="SignalP"/>
    </source>
</evidence>
<dbReference type="EMBL" id="JASBRG010000005">
    <property type="protein sequence ID" value="MDI3319632.1"/>
    <property type="molecule type" value="Genomic_DNA"/>
</dbReference>
<evidence type="ECO:0000313" key="2">
    <source>
        <dbReference type="EMBL" id="MDI3319632.1"/>
    </source>
</evidence>
<sequence length="181" mass="20329">MKHLAVAVLLLLSFSSANAQISVSGNTITGMGKFHLGDSISRFTLDLKLPPNPLYEGQTVYQYQPSLRDSANSIKIADCYFSSVLLSFDSSNKLTGVCATKFYRKSANLTKEAKKDYKALSSYITNTLHKEGEDKIYHHGMPHTRKTWQKGNSSLRIETVRHEINTTYVEIELTAKDLFTE</sequence>
<organism evidence="2 3">
    <name type="scientific">Pinibacter soli</name>
    <dbReference type="NCBI Taxonomy" id="3044211"/>
    <lineage>
        <taxon>Bacteria</taxon>
        <taxon>Pseudomonadati</taxon>
        <taxon>Bacteroidota</taxon>
        <taxon>Chitinophagia</taxon>
        <taxon>Chitinophagales</taxon>
        <taxon>Chitinophagaceae</taxon>
        <taxon>Pinibacter</taxon>
    </lineage>
</organism>
<evidence type="ECO:0000313" key="3">
    <source>
        <dbReference type="Proteomes" id="UP001226434"/>
    </source>
</evidence>
<keyword evidence="1" id="KW-0732">Signal</keyword>
<evidence type="ECO:0008006" key="4">
    <source>
        <dbReference type="Google" id="ProtNLM"/>
    </source>
</evidence>
<dbReference type="RefSeq" id="WP_282333749.1">
    <property type="nucleotide sequence ID" value="NZ_JASBRG010000005.1"/>
</dbReference>
<accession>A0ABT6RAN1</accession>
<feature type="chain" id="PRO_5046626803" description="Secreted protein" evidence="1">
    <location>
        <begin position="20"/>
        <end position="181"/>
    </location>
</feature>
<dbReference type="Proteomes" id="UP001226434">
    <property type="component" value="Unassembled WGS sequence"/>
</dbReference>
<keyword evidence="3" id="KW-1185">Reference proteome</keyword>
<name>A0ABT6RAN1_9BACT</name>
<feature type="signal peptide" evidence="1">
    <location>
        <begin position="1"/>
        <end position="19"/>
    </location>
</feature>